<organism evidence="1 2">
    <name type="scientific">Melopsittacus undulatus</name>
    <name type="common">Budgerigar</name>
    <name type="synonym">Psittacus undulatus</name>
    <dbReference type="NCBI Taxonomy" id="13146"/>
    <lineage>
        <taxon>Eukaryota</taxon>
        <taxon>Metazoa</taxon>
        <taxon>Chordata</taxon>
        <taxon>Craniata</taxon>
        <taxon>Vertebrata</taxon>
        <taxon>Euteleostomi</taxon>
        <taxon>Archelosauria</taxon>
        <taxon>Archosauria</taxon>
        <taxon>Dinosauria</taxon>
        <taxon>Saurischia</taxon>
        <taxon>Theropoda</taxon>
        <taxon>Coelurosauria</taxon>
        <taxon>Aves</taxon>
        <taxon>Neognathae</taxon>
        <taxon>Neoaves</taxon>
        <taxon>Telluraves</taxon>
        <taxon>Australaves</taxon>
        <taxon>Psittaciformes</taxon>
        <taxon>Psittaculidae</taxon>
        <taxon>Melopsittacus</taxon>
    </lineage>
</organism>
<reference evidence="1" key="2">
    <citation type="submission" date="2025-08" db="UniProtKB">
        <authorList>
            <consortium name="Ensembl"/>
        </authorList>
    </citation>
    <scope>IDENTIFICATION</scope>
</reference>
<dbReference type="InterPro" id="IPR032675">
    <property type="entry name" value="LRR_dom_sf"/>
</dbReference>
<reference evidence="1" key="1">
    <citation type="submission" date="2020-03" db="EMBL/GenBank/DDBJ databases">
        <title>Melopsittacus undulatus (budgerigar) genome, bMelUnd1, maternal haplotype with Z.</title>
        <authorList>
            <person name="Gedman G."/>
            <person name="Mountcastle J."/>
            <person name="Haase B."/>
            <person name="Formenti G."/>
            <person name="Wright T."/>
            <person name="Apodaca J."/>
            <person name="Pelan S."/>
            <person name="Chow W."/>
            <person name="Rhie A."/>
            <person name="Howe K."/>
            <person name="Fedrigo O."/>
            <person name="Jarvis E.D."/>
        </authorList>
    </citation>
    <scope>NUCLEOTIDE SEQUENCE [LARGE SCALE GENOMIC DNA]</scope>
</reference>
<accession>A0A8V5GX46</accession>
<sequence>MAAVRVEVSVLPDSVLLQILALLPPWDRLRAAGVCRRWRRLALDRAVWKHVDLSQRRVWGTPLLRRVLPAGLSTLRARGCLLSASRQRLLSPALLSALGKRCPQLRCLALSETDLRRIPYASVPASLTALELRRCELPISWFHPMAPSGTLRRLLLHHVPAFADWHLMAASCQHPLRVLSLRGTHRVTEAGLLQAAPQLKGLRHLELWGCGAGDATMGAIGSHMKQLRVLEVVDCPVSSAGLGPLKSLQGLERLCLELGEKVAPKAVIALAQALPRLRELQIVGACSGMDEIRLSLSHCSCSHSPQAPD</sequence>
<name>A0A8V5GX46_MELUD</name>
<dbReference type="SUPFAM" id="SSF52047">
    <property type="entry name" value="RNI-like"/>
    <property type="match status" value="1"/>
</dbReference>
<proteinExistence type="predicted"/>
<dbReference type="Gene3D" id="3.80.10.10">
    <property type="entry name" value="Ribonuclease Inhibitor"/>
    <property type="match status" value="1"/>
</dbReference>
<dbReference type="SUPFAM" id="SSF81383">
    <property type="entry name" value="F-box domain"/>
    <property type="match status" value="1"/>
</dbReference>
<keyword evidence="2" id="KW-1185">Reference proteome</keyword>
<dbReference type="Pfam" id="PF12937">
    <property type="entry name" value="F-box-like"/>
    <property type="match status" value="1"/>
</dbReference>
<dbReference type="InterPro" id="IPR001810">
    <property type="entry name" value="F-box_dom"/>
</dbReference>
<dbReference type="InterPro" id="IPR036047">
    <property type="entry name" value="F-box-like_dom_sf"/>
</dbReference>
<protein>
    <submittedName>
        <fullName evidence="1">Uncharacterized protein</fullName>
    </submittedName>
</protein>
<dbReference type="PANTHER" id="PTHR38926:SF72">
    <property type="entry name" value="IM:7136021-RELATED"/>
    <property type="match status" value="1"/>
</dbReference>
<dbReference type="Ensembl" id="ENSMUNT00000035740.1">
    <property type="protein sequence ID" value="ENSMUNP00000030825.1"/>
    <property type="gene ID" value="ENSMUNG00000000266.2"/>
</dbReference>
<dbReference type="PANTHER" id="PTHR38926">
    <property type="entry name" value="F-BOX DOMAIN CONTAINING PROTEIN, EXPRESSED"/>
    <property type="match status" value="1"/>
</dbReference>
<reference evidence="1" key="3">
    <citation type="submission" date="2025-09" db="UniProtKB">
        <authorList>
            <consortium name="Ensembl"/>
        </authorList>
    </citation>
    <scope>IDENTIFICATION</scope>
</reference>
<gene>
    <name evidence="1" type="primary">LOC101881730</name>
</gene>
<dbReference type="Proteomes" id="UP000694405">
    <property type="component" value="Chromosome 23"/>
</dbReference>
<evidence type="ECO:0000313" key="1">
    <source>
        <dbReference type="Ensembl" id="ENSMUNP00000030825.1"/>
    </source>
</evidence>
<evidence type="ECO:0000313" key="2">
    <source>
        <dbReference type="Proteomes" id="UP000694405"/>
    </source>
</evidence>
<dbReference type="SMART" id="SM00256">
    <property type="entry name" value="FBOX"/>
    <property type="match status" value="1"/>
</dbReference>
<dbReference type="AlphaFoldDB" id="A0A8V5GX46"/>
<dbReference type="PROSITE" id="PS50181">
    <property type="entry name" value="FBOX"/>
    <property type="match status" value="1"/>
</dbReference>